<evidence type="ECO:0000313" key="2">
    <source>
        <dbReference type="Proteomes" id="UP000265618"/>
    </source>
</evidence>
<protein>
    <submittedName>
        <fullName evidence="1">Uncharacterized protein</fullName>
    </submittedName>
</protein>
<sequence length="21" mass="2328">QELDSLTQSLDMEEVVTPCSC</sequence>
<dbReference type="EMBL" id="BDIP01005459">
    <property type="protein sequence ID" value="GCA63901.1"/>
    <property type="molecule type" value="Genomic_DNA"/>
</dbReference>
<feature type="non-terminal residue" evidence="1">
    <location>
        <position position="1"/>
    </location>
</feature>
<proteinExistence type="predicted"/>
<accession>A0A391NR15</accession>
<dbReference type="AlphaFoldDB" id="A0A391NR15"/>
<organism evidence="1 2">
    <name type="scientific">Kipferlia bialata</name>
    <dbReference type="NCBI Taxonomy" id="797122"/>
    <lineage>
        <taxon>Eukaryota</taxon>
        <taxon>Metamonada</taxon>
        <taxon>Carpediemonas-like organisms</taxon>
        <taxon>Kipferlia</taxon>
    </lineage>
</organism>
<name>A0A391NR15_9EUKA</name>
<dbReference type="Proteomes" id="UP000265618">
    <property type="component" value="Unassembled WGS sequence"/>
</dbReference>
<evidence type="ECO:0000313" key="1">
    <source>
        <dbReference type="EMBL" id="GCA63901.1"/>
    </source>
</evidence>
<reference evidence="1 2" key="1">
    <citation type="journal article" date="2018" name="PLoS ONE">
        <title>The draft genome of Kipferlia bialata reveals reductive genome evolution in fornicate parasites.</title>
        <authorList>
            <person name="Tanifuji G."/>
            <person name="Takabayashi S."/>
            <person name="Kume K."/>
            <person name="Takagi M."/>
            <person name="Nakayama T."/>
            <person name="Kamikawa R."/>
            <person name="Inagaki Y."/>
            <person name="Hashimoto T."/>
        </authorList>
    </citation>
    <scope>NUCLEOTIDE SEQUENCE [LARGE SCALE GENOMIC DNA]</scope>
    <source>
        <strain evidence="1">NY0173</strain>
    </source>
</reference>
<keyword evidence="2" id="KW-1185">Reference proteome</keyword>
<gene>
    <name evidence="1" type="ORF">KIPB_012393</name>
</gene>
<comment type="caution">
    <text evidence="1">The sequence shown here is derived from an EMBL/GenBank/DDBJ whole genome shotgun (WGS) entry which is preliminary data.</text>
</comment>